<organism evidence="1 2">
    <name type="scientific">Mucuna pruriens</name>
    <name type="common">Velvet bean</name>
    <name type="synonym">Dolichos pruriens</name>
    <dbReference type="NCBI Taxonomy" id="157652"/>
    <lineage>
        <taxon>Eukaryota</taxon>
        <taxon>Viridiplantae</taxon>
        <taxon>Streptophyta</taxon>
        <taxon>Embryophyta</taxon>
        <taxon>Tracheophyta</taxon>
        <taxon>Spermatophyta</taxon>
        <taxon>Magnoliopsida</taxon>
        <taxon>eudicotyledons</taxon>
        <taxon>Gunneridae</taxon>
        <taxon>Pentapetalae</taxon>
        <taxon>rosids</taxon>
        <taxon>fabids</taxon>
        <taxon>Fabales</taxon>
        <taxon>Fabaceae</taxon>
        <taxon>Papilionoideae</taxon>
        <taxon>50 kb inversion clade</taxon>
        <taxon>NPAAA clade</taxon>
        <taxon>indigoferoid/millettioid clade</taxon>
        <taxon>Phaseoleae</taxon>
        <taxon>Mucuna</taxon>
    </lineage>
</organism>
<dbReference type="OrthoDB" id="1459910at2759"/>
<dbReference type="Proteomes" id="UP000257109">
    <property type="component" value="Unassembled WGS sequence"/>
</dbReference>
<evidence type="ECO:0000313" key="1">
    <source>
        <dbReference type="EMBL" id="RDX62049.1"/>
    </source>
</evidence>
<sequence length="125" mass="13943">MEFGDTLVQFNIFKAMKHPVEDTSLFGIDLIDELVVGNSDILDCLESVFEELDHDEPWGVHDAKVTTALAHLEHDSKSIYSIDQVLKNEKLECSKHLEVQVAGTTKQQSTQIANTLVENESADIS</sequence>
<feature type="non-terminal residue" evidence="1">
    <location>
        <position position="1"/>
    </location>
</feature>
<reference evidence="1" key="1">
    <citation type="submission" date="2018-05" db="EMBL/GenBank/DDBJ databases">
        <title>Draft genome of Mucuna pruriens seed.</title>
        <authorList>
            <person name="Nnadi N.E."/>
            <person name="Vos R."/>
            <person name="Hasami M.H."/>
            <person name="Devisetty U.K."/>
            <person name="Aguiy J.C."/>
        </authorList>
    </citation>
    <scope>NUCLEOTIDE SEQUENCE [LARGE SCALE GENOMIC DNA]</scope>
    <source>
        <strain evidence="1">JCA_2017</strain>
    </source>
</reference>
<evidence type="ECO:0000313" key="2">
    <source>
        <dbReference type="Proteomes" id="UP000257109"/>
    </source>
</evidence>
<protein>
    <submittedName>
        <fullName evidence="1">Uncharacterized protein</fullName>
    </submittedName>
</protein>
<dbReference type="EMBL" id="QJKJ01015724">
    <property type="protein sequence ID" value="RDX62049.1"/>
    <property type="molecule type" value="Genomic_DNA"/>
</dbReference>
<comment type="caution">
    <text evidence="1">The sequence shown here is derived from an EMBL/GenBank/DDBJ whole genome shotgun (WGS) entry which is preliminary data.</text>
</comment>
<keyword evidence="2" id="KW-1185">Reference proteome</keyword>
<dbReference type="AlphaFoldDB" id="A0A371E7S3"/>
<name>A0A371E7S3_MUCPR</name>
<proteinExistence type="predicted"/>
<accession>A0A371E7S3</accession>
<gene>
    <name evidence="1" type="ORF">CR513_59661</name>
</gene>